<sequence length="314" mass="32536">MKTLTATAVLAVAAAALTGCGNVSFGSGEETRSYTAPAGITALKITGDGSRVQVTATDTPTIKVSERLRWSNEKNKPVAERLTEDDTLTLAAKCARATVGFSRCGVSYRVQVPRDVPVEIDNRDGSISASGLAGAVKLHSHNGSIEVTDLRATSASISSRDGSLRVSGRATTADLDSSNGSIVATGLTADRLTARSRDGRIKLSGDVKTADLDTANGSIDVAGLTAERVTAKTLDGGVRLGFASAPTHVRASSANGSIRVWLPTSESYAIATSTDNGSRTIDPSVHQDSASSRSVKLDTRDGSILVNSADQRSW</sequence>
<proteinExistence type="predicted"/>
<dbReference type="Proteomes" id="UP001501427">
    <property type="component" value="Unassembled WGS sequence"/>
</dbReference>
<evidence type="ECO:0000256" key="1">
    <source>
        <dbReference type="SAM" id="MobiDB-lite"/>
    </source>
</evidence>
<reference evidence="3" key="4">
    <citation type="submission" date="2023-12" db="EMBL/GenBank/DDBJ databases">
        <authorList>
            <person name="Sun Q."/>
            <person name="Inoue M."/>
        </authorList>
    </citation>
    <scope>NUCLEOTIDE SEQUENCE</scope>
    <source>
        <strain evidence="3">JCM 10667</strain>
    </source>
</reference>
<reference evidence="4 5" key="3">
    <citation type="submission" date="2020-08" db="EMBL/GenBank/DDBJ databases">
        <title>Sequencing the genomes of 1000 actinobacteria strains.</title>
        <authorList>
            <person name="Klenk H.-P."/>
        </authorList>
    </citation>
    <scope>NUCLEOTIDE SEQUENCE [LARGE SCALE GENOMIC DNA]</scope>
    <source>
        <strain evidence="4 5">DSM 44772</strain>
    </source>
</reference>
<dbReference type="Proteomes" id="UP000549343">
    <property type="component" value="Unassembled WGS sequence"/>
</dbReference>
<dbReference type="EMBL" id="BAAAHD010000055">
    <property type="protein sequence ID" value="GAA0582374.1"/>
    <property type="molecule type" value="Genomic_DNA"/>
</dbReference>
<dbReference type="AlphaFoldDB" id="A0A7W7IIB6"/>
<evidence type="ECO:0000313" key="4">
    <source>
        <dbReference type="EMBL" id="MBB4777639.1"/>
    </source>
</evidence>
<accession>A0A7W7IIB6</accession>
<dbReference type="EMBL" id="JACHMV010000001">
    <property type="protein sequence ID" value="MBB4777639.1"/>
    <property type="molecule type" value="Genomic_DNA"/>
</dbReference>
<evidence type="ECO:0000259" key="2">
    <source>
        <dbReference type="Pfam" id="PF13349"/>
    </source>
</evidence>
<protein>
    <recommendedName>
        <fullName evidence="2">DUF4097 domain-containing protein</fullName>
    </recommendedName>
</protein>
<evidence type="ECO:0000313" key="6">
    <source>
        <dbReference type="Proteomes" id="UP001501427"/>
    </source>
</evidence>
<dbReference type="PROSITE" id="PS51257">
    <property type="entry name" value="PROKAR_LIPOPROTEIN"/>
    <property type="match status" value="1"/>
</dbReference>
<evidence type="ECO:0000313" key="5">
    <source>
        <dbReference type="Proteomes" id="UP000549343"/>
    </source>
</evidence>
<feature type="region of interest" description="Disordered" evidence="1">
    <location>
        <begin position="273"/>
        <end position="297"/>
    </location>
</feature>
<feature type="compositionally biased region" description="Polar residues" evidence="1">
    <location>
        <begin position="273"/>
        <end position="294"/>
    </location>
</feature>
<feature type="domain" description="DUF4097" evidence="2">
    <location>
        <begin position="171"/>
        <end position="296"/>
    </location>
</feature>
<reference evidence="6" key="2">
    <citation type="journal article" date="2019" name="Int. J. Syst. Evol. Microbiol.">
        <title>The Global Catalogue of Microorganisms (GCM) 10K type strain sequencing project: providing services to taxonomists for standard genome sequencing and annotation.</title>
        <authorList>
            <consortium name="The Broad Institute Genomics Platform"/>
            <consortium name="The Broad Institute Genome Sequencing Center for Infectious Disease"/>
            <person name="Wu L."/>
            <person name="Ma J."/>
        </authorList>
    </citation>
    <scope>NUCLEOTIDE SEQUENCE [LARGE SCALE GENOMIC DNA]</scope>
    <source>
        <strain evidence="6">JCM 10667</strain>
    </source>
</reference>
<organism evidence="4 5">
    <name type="scientific">Actinomadura livida</name>
    <dbReference type="NCBI Taxonomy" id="79909"/>
    <lineage>
        <taxon>Bacteria</taxon>
        <taxon>Bacillati</taxon>
        <taxon>Actinomycetota</taxon>
        <taxon>Actinomycetes</taxon>
        <taxon>Streptosporangiales</taxon>
        <taxon>Thermomonosporaceae</taxon>
        <taxon>Actinomadura</taxon>
    </lineage>
</organism>
<keyword evidence="6" id="KW-1185">Reference proteome</keyword>
<name>A0A7W7IIB6_9ACTN</name>
<dbReference type="RefSeq" id="WP_184888229.1">
    <property type="nucleotide sequence ID" value="NZ_BAAAHD010000055.1"/>
</dbReference>
<gene>
    <name evidence="4" type="ORF">F4557_006057</name>
    <name evidence="3" type="ORF">GCM10009546_50940</name>
</gene>
<evidence type="ECO:0000313" key="3">
    <source>
        <dbReference type="EMBL" id="GAA0582374.1"/>
    </source>
</evidence>
<reference evidence="3" key="1">
    <citation type="journal article" date="2014" name="Int. J. Syst. Evol. Microbiol.">
        <title>Complete genome of a new Firmicutes species belonging to the dominant human colonic microbiota ('Ruminococcus bicirculans') reveals two chromosomes and a selective capacity to utilize plant glucans.</title>
        <authorList>
            <consortium name="NISC Comparative Sequencing Program"/>
            <person name="Wegmann U."/>
            <person name="Louis P."/>
            <person name="Goesmann A."/>
            <person name="Henrissat B."/>
            <person name="Duncan S.H."/>
            <person name="Flint H.J."/>
        </authorList>
    </citation>
    <scope>NUCLEOTIDE SEQUENCE</scope>
    <source>
        <strain evidence="3">JCM 10667</strain>
    </source>
</reference>
<comment type="caution">
    <text evidence="4">The sequence shown here is derived from an EMBL/GenBank/DDBJ whole genome shotgun (WGS) entry which is preliminary data.</text>
</comment>
<dbReference type="Pfam" id="PF13349">
    <property type="entry name" value="DUF4097"/>
    <property type="match status" value="1"/>
</dbReference>
<dbReference type="InterPro" id="IPR025164">
    <property type="entry name" value="Toastrack_DUF4097"/>
</dbReference>